<dbReference type="InterPro" id="IPR008979">
    <property type="entry name" value="Galactose-bd-like_sf"/>
</dbReference>
<dbReference type="Proteomes" id="UP000306973">
    <property type="component" value="Unassembled WGS sequence"/>
</dbReference>
<dbReference type="RefSeq" id="WP_138178924.1">
    <property type="nucleotide sequence ID" value="NZ_VBUI01000002.1"/>
</dbReference>
<evidence type="ECO:0000256" key="1">
    <source>
        <dbReference type="ARBA" id="ARBA00007884"/>
    </source>
</evidence>
<dbReference type="EMBL" id="VBUI01000002">
    <property type="protein sequence ID" value="TLF53322.1"/>
    <property type="molecule type" value="Genomic_DNA"/>
</dbReference>
<dbReference type="PANTHER" id="PTHR13194:SF19">
    <property type="entry name" value="NAD(P)-BINDING ROSSMANN-FOLD SUPERFAMILY PROTEIN"/>
    <property type="match status" value="1"/>
</dbReference>
<comment type="similarity">
    <text evidence="1">Belongs to the CIA30 family.</text>
</comment>
<evidence type="ECO:0000259" key="2">
    <source>
        <dbReference type="Pfam" id="PF08547"/>
    </source>
</evidence>
<evidence type="ECO:0000313" key="4">
    <source>
        <dbReference type="Proteomes" id="UP000306973"/>
    </source>
</evidence>
<dbReference type="SUPFAM" id="SSF49785">
    <property type="entry name" value="Galactose-binding domain-like"/>
    <property type="match status" value="1"/>
</dbReference>
<dbReference type="PANTHER" id="PTHR13194">
    <property type="entry name" value="COMPLEX I INTERMEDIATE-ASSOCIATED PROTEIN 30"/>
    <property type="match status" value="1"/>
</dbReference>
<reference evidence="3 4" key="1">
    <citation type="journal article" date="2007" name="Int. J. Syst. Evol. Microbiol.">
        <title>Halomonas saccharevitans sp. nov., Halomonas arcis sp. nov. and Halomonas subterranea sp. nov., halophilic bacteria isolated from hypersaline environments of China.</title>
        <authorList>
            <person name="Xu X.W."/>
            <person name="Wu Y.H."/>
            <person name="Zhou Z."/>
            <person name="Wang C.S."/>
            <person name="Zhou Y.G."/>
            <person name="Zhang H.B."/>
            <person name="Wang Y."/>
            <person name="Wu M."/>
        </authorList>
    </citation>
    <scope>NUCLEOTIDE SEQUENCE [LARGE SCALE GENOMIC DNA]</scope>
    <source>
        <strain evidence="3 4">TBZ3</strain>
    </source>
</reference>
<proteinExistence type="inferred from homology"/>
<comment type="caution">
    <text evidence="3">The sequence shown here is derived from an EMBL/GenBank/DDBJ whole genome shotgun (WGS) entry which is preliminary data.</text>
</comment>
<keyword evidence="4" id="KW-1185">Reference proteome</keyword>
<gene>
    <name evidence="3" type="ORF">FEI13_01625</name>
</gene>
<protein>
    <submittedName>
        <fullName evidence="3">CIA30 family protein</fullName>
    </submittedName>
</protein>
<organism evidence="3 4">
    <name type="scientific">Halomonas urmiana</name>
    <dbReference type="NCBI Taxonomy" id="490901"/>
    <lineage>
        <taxon>Bacteria</taxon>
        <taxon>Pseudomonadati</taxon>
        <taxon>Pseudomonadota</taxon>
        <taxon>Gammaproteobacteria</taxon>
        <taxon>Oceanospirillales</taxon>
        <taxon>Halomonadaceae</taxon>
        <taxon>Halomonas</taxon>
    </lineage>
</organism>
<feature type="domain" description="NADH:ubiquinone oxidoreductase intermediate-associated protein 30" evidence="2">
    <location>
        <begin position="9"/>
        <end position="160"/>
    </location>
</feature>
<dbReference type="GO" id="GO:0051082">
    <property type="term" value="F:unfolded protein binding"/>
    <property type="evidence" value="ECO:0007669"/>
    <property type="project" value="TreeGrafter"/>
</dbReference>
<sequence>MPPRVDFRIDFQDTDEAGRWHAINDGVMGGVSQGRMQIAAGIGVFTGRLSLVHGGGFASVRREPGDPALGGARGIRLRVRGDGRTYQLLLRTDRLFEGAAYRTKFTTSGEWQSLGLDWDDFEAVFRGRRLEDAPPLAPQDIRQFGFLIADHREGAFRLEIAALEALA</sequence>
<accession>A0A5R8MM54</accession>
<dbReference type="GO" id="GO:0010257">
    <property type="term" value="P:NADH dehydrogenase complex assembly"/>
    <property type="evidence" value="ECO:0007669"/>
    <property type="project" value="TreeGrafter"/>
</dbReference>
<dbReference type="InterPro" id="IPR039131">
    <property type="entry name" value="NDUFAF1"/>
</dbReference>
<evidence type="ECO:0000313" key="3">
    <source>
        <dbReference type="EMBL" id="TLF53322.1"/>
    </source>
</evidence>
<dbReference type="InterPro" id="IPR013857">
    <property type="entry name" value="NADH-UbQ_OxRdtase-assoc_prot30"/>
</dbReference>
<dbReference type="Pfam" id="PF08547">
    <property type="entry name" value="CIA30"/>
    <property type="match status" value="1"/>
</dbReference>
<dbReference type="OrthoDB" id="442188at2"/>
<dbReference type="AlphaFoldDB" id="A0A5R8MM54"/>
<name>A0A5R8MM54_9GAMM</name>